<organism evidence="1 2">
    <name type="scientific">Ziziphus jujuba var. spinosa</name>
    <dbReference type="NCBI Taxonomy" id="714518"/>
    <lineage>
        <taxon>Eukaryota</taxon>
        <taxon>Viridiplantae</taxon>
        <taxon>Streptophyta</taxon>
        <taxon>Embryophyta</taxon>
        <taxon>Tracheophyta</taxon>
        <taxon>Spermatophyta</taxon>
        <taxon>Magnoliopsida</taxon>
        <taxon>eudicotyledons</taxon>
        <taxon>Gunneridae</taxon>
        <taxon>Pentapetalae</taxon>
        <taxon>rosids</taxon>
        <taxon>fabids</taxon>
        <taxon>Rosales</taxon>
        <taxon>Rhamnaceae</taxon>
        <taxon>Paliureae</taxon>
        <taxon>Ziziphus</taxon>
    </lineage>
</organism>
<dbReference type="InterPro" id="IPR053217">
    <property type="entry name" value="ACC_Biotin_Carrier"/>
</dbReference>
<reference evidence="1" key="1">
    <citation type="journal article" date="2021" name="Front. Plant Sci.">
        <title>Chromosome-Scale Genome Assembly for Chinese Sour Jujube and Insights Into Its Genome Evolution and Domestication Signature.</title>
        <authorList>
            <person name="Shen L.-Y."/>
            <person name="Luo H."/>
            <person name="Wang X.-L."/>
            <person name="Wang X.-M."/>
            <person name="Qiu X.-J."/>
            <person name="Liu H."/>
            <person name="Zhou S.-S."/>
            <person name="Jia K.-H."/>
            <person name="Nie S."/>
            <person name="Bao Y.-T."/>
            <person name="Zhang R.-G."/>
            <person name="Yun Q.-Z."/>
            <person name="Chai Y.-H."/>
            <person name="Lu J.-Y."/>
            <person name="Li Y."/>
            <person name="Zhao S.-W."/>
            <person name="Mao J.-F."/>
            <person name="Jia S.-G."/>
            <person name="Mao Y.-M."/>
        </authorList>
    </citation>
    <scope>NUCLEOTIDE SEQUENCE</scope>
    <source>
        <strain evidence="1">AT0</strain>
        <tissue evidence="1">Leaf</tissue>
    </source>
</reference>
<proteinExistence type="predicted"/>
<dbReference type="PANTHER" id="PTHR47597">
    <property type="entry name" value="IS A MEMBER OF THE PF|00364 BIOTIN-REQUIRING ENZYMES FAMILY-RELATED"/>
    <property type="match status" value="1"/>
</dbReference>
<evidence type="ECO:0000313" key="2">
    <source>
        <dbReference type="Proteomes" id="UP000813462"/>
    </source>
</evidence>
<dbReference type="Proteomes" id="UP000813462">
    <property type="component" value="Unassembled WGS sequence"/>
</dbReference>
<dbReference type="PANTHER" id="PTHR47597:SF2">
    <property type="entry name" value="LIPOYL-BINDING DOMAIN-CONTAINING PROTEIN"/>
    <property type="match status" value="1"/>
</dbReference>
<dbReference type="AlphaFoldDB" id="A0A978VU30"/>
<dbReference type="EMBL" id="JAEACU010000002">
    <property type="protein sequence ID" value="KAH7542325.1"/>
    <property type="molecule type" value="Genomic_DNA"/>
</dbReference>
<dbReference type="Gene3D" id="2.40.50.100">
    <property type="match status" value="1"/>
</dbReference>
<name>A0A978VU30_ZIZJJ</name>
<evidence type="ECO:0000313" key="1">
    <source>
        <dbReference type="EMBL" id="KAH7542325.1"/>
    </source>
</evidence>
<protein>
    <submittedName>
        <fullName evidence="1">Uncharacterized protein</fullName>
    </submittedName>
</protein>
<sequence>MQRGLYCHNAMLILSRSSSSHFFEDPNLDEQDGDVIKEGQVIRYVEQFGTELPVKLDVRGEVFKILFIVWLYYQLDSIGIGHCLFRRSHI</sequence>
<comment type="caution">
    <text evidence="1">The sequence shown here is derived from an EMBL/GenBank/DDBJ whole genome shotgun (WGS) entry which is preliminary data.</text>
</comment>
<gene>
    <name evidence="1" type="ORF">FEM48_Zijuj02G0061600</name>
</gene>
<accession>A0A978VU30</accession>